<keyword evidence="2" id="KW-1185">Reference proteome</keyword>
<evidence type="ECO:0000313" key="2">
    <source>
        <dbReference type="Proteomes" id="UP000265520"/>
    </source>
</evidence>
<protein>
    <submittedName>
        <fullName evidence="1">Nucleotide-binding protein</fullName>
    </submittedName>
</protein>
<sequence>MVDITKVIDFDFLAHYSYVGDEHGLFSVIKFDAEEGQLLKSSNHLSAKFLR</sequence>
<feature type="non-terminal residue" evidence="1">
    <location>
        <position position="51"/>
    </location>
</feature>
<name>A0A392MW86_9FABA</name>
<proteinExistence type="predicted"/>
<organism evidence="1 2">
    <name type="scientific">Trifolium medium</name>
    <dbReference type="NCBI Taxonomy" id="97028"/>
    <lineage>
        <taxon>Eukaryota</taxon>
        <taxon>Viridiplantae</taxon>
        <taxon>Streptophyta</taxon>
        <taxon>Embryophyta</taxon>
        <taxon>Tracheophyta</taxon>
        <taxon>Spermatophyta</taxon>
        <taxon>Magnoliopsida</taxon>
        <taxon>eudicotyledons</taxon>
        <taxon>Gunneridae</taxon>
        <taxon>Pentapetalae</taxon>
        <taxon>rosids</taxon>
        <taxon>fabids</taxon>
        <taxon>Fabales</taxon>
        <taxon>Fabaceae</taxon>
        <taxon>Papilionoideae</taxon>
        <taxon>50 kb inversion clade</taxon>
        <taxon>NPAAA clade</taxon>
        <taxon>Hologalegina</taxon>
        <taxon>IRL clade</taxon>
        <taxon>Trifolieae</taxon>
        <taxon>Trifolium</taxon>
    </lineage>
</organism>
<reference evidence="1 2" key="1">
    <citation type="journal article" date="2018" name="Front. Plant Sci.">
        <title>Red Clover (Trifolium pratense) and Zigzag Clover (T. medium) - A Picture of Genomic Similarities and Differences.</title>
        <authorList>
            <person name="Dluhosova J."/>
            <person name="Istvanek J."/>
            <person name="Nedelnik J."/>
            <person name="Repkova J."/>
        </authorList>
    </citation>
    <scope>NUCLEOTIDE SEQUENCE [LARGE SCALE GENOMIC DNA]</scope>
    <source>
        <strain evidence="2">cv. 10/8</strain>
        <tissue evidence="1">Leaf</tissue>
    </source>
</reference>
<dbReference type="AlphaFoldDB" id="A0A392MW86"/>
<accession>A0A392MW86</accession>
<gene>
    <name evidence="1" type="ORF">A2U01_0011460</name>
</gene>
<dbReference type="EMBL" id="LXQA010018545">
    <property type="protein sequence ID" value="MCH90544.1"/>
    <property type="molecule type" value="Genomic_DNA"/>
</dbReference>
<dbReference type="Proteomes" id="UP000265520">
    <property type="component" value="Unassembled WGS sequence"/>
</dbReference>
<evidence type="ECO:0000313" key="1">
    <source>
        <dbReference type="EMBL" id="MCH90544.1"/>
    </source>
</evidence>
<comment type="caution">
    <text evidence="1">The sequence shown here is derived from an EMBL/GenBank/DDBJ whole genome shotgun (WGS) entry which is preliminary data.</text>
</comment>